<evidence type="ECO:0000313" key="1">
    <source>
        <dbReference type="EMBL" id="KAF2120593.1"/>
    </source>
</evidence>
<dbReference type="EMBL" id="ML977313">
    <property type="protein sequence ID" value="KAF2120593.1"/>
    <property type="molecule type" value="Genomic_DNA"/>
</dbReference>
<evidence type="ECO:0000313" key="2">
    <source>
        <dbReference type="Proteomes" id="UP000799770"/>
    </source>
</evidence>
<organism evidence="1 2">
    <name type="scientific">Lophiotrema nucula</name>
    <dbReference type="NCBI Taxonomy" id="690887"/>
    <lineage>
        <taxon>Eukaryota</taxon>
        <taxon>Fungi</taxon>
        <taxon>Dikarya</taxon>
        <taxon>Ascomycota</taxon>
        <taxon>Pezizomycotina</taxon>
        <taxon>Dothideomycetes</taxon>
        <taxon>Pleosporomycetidae</taxon>
        <taxon>Pleosporales</taxon>
        <taxon>Lophiotremataceae</taxon>
        <taxon>Lophiotrema</taxon>
    </lineage>
</organism>
<dbReference type="Proteomes" id="UP000799770">
    <property type="component" value="Unassembled WGS sequence"/>
</dbReference>
<dbReference type="AlphaFoldDB" id="A0A6A5ZNZ4"/>
<proteinExistence type="predicted"/>
<reference evidence="1" key="1">
    <citation type="journal article" date="2020" name="Stud. Mycol.">
        <title>101 Dothideomycetes genomes: a test case for predicting lifestyles and emergence of pathogens.</title>
        <authorList>
            <person name="Haridas S."/>
            <person name="Albert R."/>
            <person name="Binder M."/>
            <person name="Bloem J."/>
            <person name="Labutti K."/>
            <person name="Salamov A."/>
            <person name="Andreopoulos B."/>
            <person name="Baker S."/>
            <person name="Barry K."/>
            <person name="Bills G."/>
            <person name="Bluhm B."/>
            <person name="Cannon C."/>
            <person name="Castanera R."/>
            <person name="Culley D."/>
            <person name="Daum C."/>
            <person name="Ezra D."/>
            <person name="Gonzalez J."/>
            <person name="Henrissat B."/>
            <person name="Kuo A."/>
            <person name="Liang C."/>
            <person name="Lipzen A."/>
            <person name="Lutzoni F."/>
            <person name="Magnuson J."/>
            <person name="Mondo S."/>
            <person name="Nolan M."/>
            <person name="Ohm R."/>
            <person name="Pangilinan J."/>
            <person name="Park H.-J."/>
            <person name="Ramirez L."/>
            <person name="Alfaro M."/>
            <person name="Sun H."/>
            <person name="Tritt A."/>
            <person name="Yoshinaga Y."/>
            <person name="Zwiers L.-H."/>
            <person name="Turgeon B."/>
            <person name="Goodwin S."/>
            <person name="Spatafora J."/>
            <person name="Crous P."/>
            <person name="Grigoriev I."/>
        </authorList>
    </citation>
    <scope>NUCLEOTIDE SEQUENCE</scope>
    <source>
        <strain evidence="1">CBS 627.86</strain>
    </source>
</reference>
<sequence>MDKQVRWIAYKLQEHGYTVVERADTARGIYSCLILQGRDVRIRGVFTTDELGDHRFSVPFVDLARVTRLKVRVDSANVKASATIMKGHPSIRPTGPRSVERFSNMSHINLYTANNTRRLFEPLDIVLDMSQILYKVCEPVEKATKMD</sequence>
<keyword evidence="2" id="KW-1185">Reference proteome</keyword>
<protein>
    <submittedName>
        <fullName evidence="1">Uncharacterized protein</fullName>
    </submittedName>
</protein>
<accession>A0A6A5ZNZ4</accession>
<gene>
    <name evidence="1" type="ORF">BDV96DRAFT_641258</name>
</gene>
<name>A0A6A5ZNZ4_9PLEO</name>